<dbReference type="PROSITE" id="PS50005">
    <property type="entry name" value="TPR"/>
    <property type="match status" value="1"/>
</dbReference>
<dbReference type="Proteomes" id="UP000031516">
    <property type="component" value="Unassembled WGS sequence"/>
</dbReference>
<dbReference type="PROSITE" id="PS50294">
    <property type="entry name" value="WD_REPEATS_REGION"/>
    <property type="match status" value="1"/>
</dbReference>
<dbReference type="PROSITE" id="PS50082">
    <property type="entry name" value="WD_REPEATS_2"/>
    <property type="match status" value="1"/>
</dbReference>
<dbReference type="OrthoDB" id="67716at2759"/>
<feature type="domain" description="Nucleoporin Nup120/160 beta-propeller" evidence="3">
    <location>
        <begin position="59"/>
        <end position="373"/>
    </location>
</feature>
<organism evidence="5 6">
    <name type="scientific">Kluyveromyces dobzhanskii CBS 2104</name>
    <dbReference type="NCBI Taxonomy" id="1427455"/>
    <lineage>
        <taxon>Eukaryota</taxon>
        <taxon>Fungi</taxon>
        <taxon>Dikarya</taxon>
        <taxon>Ascomycota</taxon>
        <taxon>Saccharomycotina</taxon>
        <taxon>Saccharomycetes</taxon>
        <taxon>Saccharomycetales</taxon>
        <taxon>Saccharomycetaceae</taxon>
        <taxon>Kluyveromyces</taxon>
    </lineage>
</organism>
<keyword evidence="6" id="KW-1185">Reference proteome</keyword>
<keyword evidence="2" id="KW-0802">TPR repeat</keyword>
<dbReference type="InterPro" id="IPR036322">
    <property type="entry name" value="WD40_repeat_dom_sf"/>
</dbReference>
<name>A0A0A8LB47_9SACH</name>
<evidence type="ECO:0000313" key="5">
    <source>
        <dbReference type="EMBL" id="CDO95410.1"/>
    </source>
</evidence>
<protein>
    <submittedName>
        <fullName evidence="5">WGS project CCBQ000000000 data, contig 00015</fullName>
    </submittedName>
</protein>
<keyword evidence="1" id="KW-0853">WD repeat</keyword>
<dbReference type="Pfam" id="PF11715">
    <property type="entry name" value="Beta-prop_Nup120_160"/>
    <property type="match status" value="1"/>
</dbReference>
<dbReference type="SUPFAM" id="SSF50978">
    <property type="entry name" value="WD40 repeat-like"/>
    <property type="match status" value="1"/>
</dbReference>
<evidence type="ECO:0000256" key="2">
    <source>
        <dbReference type="PROSITE-ProRule" id="PRU00339"/>
    </source>
</evidence>
<dbReference type="InterPro" id="IPR055090">
    <property type="entry name" value="NUP120_helical_saccharomycetes"/>
</dbReference>
<gene>
    <name evidence="5" type="ORF">KLDO_g3652</name>
</gene>
<sequence>MTSFSRLNINLLQLKPKRSSENAQHLYIDGDGRTSNEKISSVEYNKLLQLKEVDEELSIQWCNNYTVLSIYSMKKTFSRKTLYIHFPQPLLNKNFTAVAYQSNNGCNSLCFDLILKDGIFINISLPIDFIISKNPRDEYPDNWLKVLNAYDFSVRPPQCLFHVNDEFSVVFLKDGGLLGLKRIPLEVLNDFELQPVLFNDSSYFQSFTRMFSRYDNHNSAVVSAELLNERYLVTLTNDATIKIWDLITYQLSVHFDLKEKNKQVNYGVVGKYMAIRENLLIVYIPAGNGSFQIIQLQNDPSAKINFKPLNVNIPVNLSSYTVWSLIDIELIRSSSIEQPELNLVLLWKSNTVTKLQLLSFQDSSFNNYNWIDCNNTYLPDLMEDSDLLTNGNMEKSLLNLKAHYSQSTYIDAQSILNQNNVVIQMNDLQNQEYLTNLEALLKELHKQYQEPSTLTVIGDGIVVINSLQMYHHSTYKLDSKLESIFFKISERKEPSTQLESFLNVLHGFSTTISSDTLIKVSAKFLDLVNGSIDPALSLKEKMTVVFQDCLLNGFQSVNLSKLLENLNSIDVLEVLSDFITGDLNIRSSSVIDLLDTDVFSSVISMESLKQTLLVMDKFIMDILLVFTIVDINYEMFTEKLNVLMELHFNISLWIQVYQIDKALAISEIFKYTSKYGHGVQLGSYEDVTNYTTLMVDTVRSFSINEPPLLTKAFCEFILNNDDLTYANQFLHYVARPYHISNNPIEELLYALSLLKCAEYDTSMEIFFKHDFSDELYLPKCLEVPEDHVWHSLFRTIGSKDKSAYYYELSVLYSKASSYANALQTIKKSISLDGSRAHHLLQYIDTLIVFGDYNEVLDVLRLEQELLETELREKYYKRMLTDQKCSEMFTATLFQSCYEANVSNDSILLSVTDYKIIASILLSQVTLSNWNSYKKLFSFRILNQHERKACEVLFDYVLFGPDNEVKEKSLLLISNVLKTFSDASDQWFISSTGQIIHLYELDSKLNK</sequence>
<reference evidence="5 6" key="1">
    <citation type="submission" date="2014-03" db="EMBL/GenBank/DDBJ databases">
        <title>The genome of Kluyveromyces dobzhanskii.</title>
        <authorList>
            <person name="Nystedt B."/>
            <person name="Astrom S."/>
        </authorList>
    </citation>
    <scope>NUCLEOTIDE SEQUENCE [LARGE SCALE GENOMIC DNA]</scope>
    <source>
        <strain evidence="5 6">CBS 2104</strain>
    </source>
</reference>
<proteinExistence type="predicted"/>
<dbReference type="InterPro" id="IPR001680">
    <property type="entry name" value="WD40_rpt"/>
</dbReference>
<evidence type="ECO:0000259" key="3">
    <source>
        <dbReference type="Pfam" id="PF11715"/>
    </source>
</evidence>
<evidence type="ECO:0000313" key="6">
    <source>
        <dbReference type="Proteomes" id="UP000031516"/>
    </source>
</evidence>
<evidence type="ECO:0000259" key="4">
    <source>
        <dbReference type="Pfam" id="PF22114"/>
    </source>
</evidence>
<dbReference type="AlphaFoldDB" id="A0A0A8LB47"/>
<dbReference type="InterPro" id="IPR059141">
    <property type="entry name" value="Beta-prop_Nup120_160"/>
</dbReference>
<evidence type="ECO:0000256" key="1">
    <source>
        <dbReference type="PROSITE-ProRule" id="PRU00221"/>
    </source>
</evidence>
<accession>A0A0A8LB47</accession>
<dbReference type="InterPro" id="IPR019734">
    <property type="entry name" value="TPR_rpt"/>
</dbReference>
<dbReference type="PROSITE" id="PS00678">
    <property type="entry name" value="WD_REPEATS_1"/>
    <property type="match status" value="1"/>
</dbReference>
<comment type="caution">
    <text evidence="5">The sequence shown here is derived from an EMBL/GenBank/DDBJ whole genome shotgun (WGS) entry which is preliminary data.</text>
</comment>
<dbReference type="Pfam" id="PF22114">
    <property type="entry name" value="NUP120_helical_2"/>
    <property type="match status" value="1"/>
</dbReference>
<dbReference type="InterPro" id="IPR019775">
    <property type="entry name" value="WD40_repeat_CS"/>
</dbReference>
<feature type="domain" description="Nucleoporin NUP120 helical" evidence="4">
    <location>
        <begin position="502"/>
        <end position="681"/>
    </location>
</feature>
<dbReference type="EMBL" id="CCBQ010000045">
    <property type="protein sequence ID" value="CDO95410.1"/>
    <property type="molecule type" value="Genomic_DNA"/>
</dbReference>
<feature type="repeat" description="WD" evidence="1">
    <location>
        <begin position="214"/>
        <end position="246"/>
    </location>
</feature>
<feature type="repeat" description="TPR" evidence="2">
    <location>
        <begin position="802"/>
        <end position="835"/>
    </location>
</feature>